<gene>
    <name evidence="1" type="ORF">FH972_022490</name>
</gene>
<dbReference type="Proteomes" id="UP000327013">
    <property type="component" value="Unassembled WGS sequence"/>
</dbReference>
<organism evidence="1 2">
    <name type="scientific">Carpinus fangiana</name>
    <dbReference type="NCBI Taxonomy" id="176857"/>
    <lineage>
        <taxon>Eukaryota</taxon>
        <taxon>Viridiplantae</taxon>
        <taxon>Streptophyta</taxon>
        <taxon>Embryophyta</taxon>
        <taxon>Tracheophyta</taxon>
        <taxon>Spermatophyta</taxon>
        <taxon>Magnoliopsida</taxon>
        <taxon>eudicotyledons</taxon>
        <taxon>Gunneridae</taxon>
        <taxon>Pentapetalae</taxon>
        <taxon>rosids</taxon>
        <taxon>fabids</taxon>
        <taxon>Fagales</taxon>
        <taxon>Betulaceae</taxon>
        <taxon>Carpinus</taxon>
    </lineage>
</organism>
<reference evidence="1 2" key="1">
    <citation type="submission" date="2019-06" db="EMBL/GenBank/DDBJ databases">
        <title>A chromosomal-level reference genome of Carpinus fangiana (Coryloideae, Betulaceae).</title>
        <authorList>
            <person name="Yang X."/>
            <person name="Wang Z."/>
            <person name="Zhang L."/>
            <person name="Hao G."/>
            <person name="Liu J."/>
            <person name="Yang Y."/>
        </authorList>
    </citation>
    <scope>NUCLEOTIDE SEQUENCE [LARGE SCALE GENOMIC DNA]</scope>
    <source>
        <strain evidence="1">Cfa_2016G</strain>
        <tissue evidence="1">Leaf</tissue>
    </source>
</reference>
<name>A0A5N6KUN7_9ROSI</name>
<accession>A0A5N6KUN7</accession>
<proteinExistence type="predicted"/>
<comment type="caution">
    <text evidence="1">The sequence shown here is derived from an EMBL/GenBank/DDBJ whole genome shotgun (WGS) entry which is preliminary data.</text>
</comment>
<evidence type="ECO:0000313" key="1">
    <source>
        <dbReference type="EMBL" id="KAB8342893.1"/>
    </source>
</evidence>
<dbReference type="AlphaFoldDB" id="A0A5N6KUN7"/>
<dbReference type="EMBL" id="VIBQ01000012">
    <property type="protein sequence ID" value="KAB8342893.1"/>
    <property type="molecule type" value="Genomic_DNA"/>
</dbReference>
<evidence type="ECO:0000313" key="2">
    <source>
        <dbReference type="Proteomes" id="UP000327013"/>
    </source>
</evidence>
<sequence>MATLQMAMYTARRNQERKVRSLARWSRASEDSLLKTRGAKNGRARNGCGVVELRLDVGVSFVLEA</sequence>
<protein>
    <submittedName>
        <fullName evidence="1">Uncharacterized protein</fullName>
    </submittedName>
</protein>
<keyword evidence="2" id="KW-1185">Reference proteome</keyword>